<dbReference type="Pfam" id="PF00482">
    <property type="entry name" value="T2SSF"/>
    <property type="match status" value="1"/>
</dbReference>
<keyword evidence="3 6" id="KW-0812">Transmembrane</keyword>
<gene>
    <name evidence="8" type="ORF">FHU37_002560</name>
</gene>
<name>A0A852ZVF5_9ACTN</name>
<protein>
    <recommendedName>
        <fullName evidence="7">Type II secretion system protein GspF domain-containing protein</fullName>
    </recommendedName>
</protein>
<evidence type="ECO:0000256" key="1">
    <source>
        <dbReference type="ARBA" id="ARBA00004651"/>
    </source>
</evidence>
<evidence type="ECO:0000259" key="7">
    <source>
        <dbReference type="Pfam" id="PF00482"/>
    </source>
</evidence>
<sequence>MPEPAAGRLRDTCSRLRLGADPAEAWDVPGLEPLARVLVRAQTTGAPPTSALVSFAAENRAERLHAAGRMARRTGVLATAPLGLCFLPAFVLVGVTPVVVGLADGLLDLTG</sequence>
<evidence type="ECO:0000256" key="5">
    <source>
        <dbReference type="ARBA" id="ARBA00023136"/>
    </source>
</evidence>
<dbReference type="InterPro" id="IPR018076">
    <property type="entry name" value="T2SS_GspF_dom"/>
</dbReference>
<keyword evidence="9" id="KW-1185">Reference proteome</keyword>
<reference evidence="8 9" key="1">
    <citation type="submission" date="2020-07" db="EMBL/GenBank/DDBJ databases">
        <title>Sequencing the genomes of 1000 actinobacteria strains.</title>
        <authorList>
            <person name="Klenk H.-P."/>
        </authorList>
    </citation>
    <scope>NUCLEOTIDE SEQUENCE [LARGE SCALE GENOMIC DNA]</scope>
    <source>
        <strain evidence="8 9">DSM 42178</strain>
    </source>
</reference>
<feature type="transmembrane region" description="Helical" evidence="6">
    <location>
        <begin position="76"/>
        <end position="103"/>
    </location>
</feature>
<evidence type="ECO:0000256" key="2">
    <source>
        <dbReference type="ARBA" id="ARBA00022475"/>
    </source>
</evidence>
<accession>A0A852ZVF5</accession>
<keyword evidence="5 6" id="KW-0472">Membrane</keyword>
<evidence type="ECO:0000256" key="6">
    <source>
        <dbReference type="SAM" id="Phobius"/>
    </source>
</evidence>
<keyword evidence="4 6" id="KW-1133">Transmembrane helix</keyword>
<proteinExistence type="predicted"/>
<evidence type="ECO:0000313" key="9">
    <source>
        <dbReference type="Proteomes" id="UP000567795"/>
    </source>
</evidence>
<evidence type="ECO:0000256" key="3">
    <source>
        <dbReference type="ARBA" id="ARBA00022692"/>
    </source>
</evidence>
<evidence type="ECO:0000313" key="8">
    <source>
        <dbReference type="EMBL" id="NYI05617.1"/>
    </source>
</evidence>
<dbReference type="EMBL" id="JACBZD010000001">
    <property type="protein sequence ID" value="NYI05617.1"/>
    <property type="molecule type" value="Genomic_DNA"/>
</dbReference>
<dbReference type="PANTHER" id="PTHR35007">
    <property type="entry name" value="INTEGRAL MEMBRANE PROTEIN-RELATED"/>
    <property type="match status" value="1"/>
</dbReference>
<dbReference type="PANTHER" id="PTHR35007:SF3">
    <property type="entry name" value="POSSIBLE CONSERVED ALANINE RICH MEMBRANE PROTEIN"/>
    <property type="match status" value="1"/>
</dbReference>
<evidence type="ECO:0000256" key="4">
    <source>
        <dbReference type="ARBA" id="ARBA00022989"/>
    </source>
</evidence>
<feature type="domain" description="Type II secretion system protein GspF" evidence="7">
    <location>
        <begin position="4"/>
        <end position="95"/>
    </location>
</feature>
<keyword evidence="2" id="KW-1003">Cell membrane</keyword>
<dbReference type="GO" id="GO:0005886">
    <property type="term" value="C:plasma membrane"/>
    <property type="evidence" value="ECO:0007669"/>
    <property type="project" value="UniProtKB-SubCell"/>
</dbReference>
<dbReference type="Proteomes" id="UP000567795">
    <property type="component" value="Unassembled WGS sequence"/>
</dbReference>
<comment type="subcellular location">
    <subcellularLocation>
        <location evidence="1">Cell membrane</location>
        <topology evidence="1">Multi-pass membrane protein</topology>
    </subcellularLocation>
</comment>
<dbReference type="AlphaFoldDB" id="A0A852ZVF5"/>
<comment type="caution">
    <text evidence="8">The sequence shown here is derived from an EMBL/GenBank/DDBJ whole genome shotgun (WGS) entry which is preliminary data.</text>
</comment>
<organism evidence="8 9">
    <name type="scientific">Allostreptomyces psammosilenae</name>
    <dbReference type="NCBI Taxonomy" id="1892865"/>
    <lineage>
        <taxon>Bacteria</taxon>
        <taxon>Bacillati</taxon>
        <taxon>Actinomycetota</taxon>
        <taxon>Actinomycetes</taxon>
        <taxon>Kitasatosporales</taxon>
        <taxon>Streptomycetaceae</taxon>
        <taxon>Allostreptomyces</taxon>
    </lineage>
</organism>